<evidence type="ECO:0000313" key="8">
    <source>
        <dbReference type="Proteomes" id="UP000501705"/>
    </source>
</evidence>
<comment type="subcellular location">
    <subcellularLocation>
        <location evidence="1">Cell membrane</location>
        <topology evidence="1">Multi-pass membrane protein</topology>
    </subcellularLocation>
</comment>
<accession>A0A6G9XUH7</accession>
<evidence type="ECO:0000256" key="4">
    <source>
        <dbReference type="ARBA" id="ARBA00023136"/>
    </source>
</evidence>
<name>A0A6G9XUH7_NOCBR</name>
<dbReference type="Proteomes" id="UP000501705">
    <property type="component" value="Chromosome"/>
</dbReference>
<evidence type="ECO:0000313" key="7">
    <source>
        <dbReference type="EMBL" id="QIS04546.1"/>
    </source>
</evidence>
<dbReference type="AlphaFoldDB" id="A0A6G9XUH7"/>
<dbReference type="SUPFAM" id="SSF103473">
    <property type="entry name" value="MFS general substrate transporter"/>
    <property type="match status" value="1"/>
</dbReference>
<evidence type="ECO:0000256" key="1">
    <source>
        <dbReference type="ARBA" id="ARBA00004651"/>
    </source>
</evidence>
<sequence>MTATKTAGRFARRVPQFGALISLAAVTAYGFQIGGHPEGSLLVMAVPVLLLGFGLGTIGGPVADLTLAEVPNESAGAASGLFNTALQLGYAVGIALTGPLFFATADGGATLTRAAFAGVLWWVGGALILMWALMFSLPAPTKGRTEDVPLS</sequence>
<evidence type="ECO:0000256" key="2">
    <source>
        <dbReference type="ARBA" id="ARBA00022692"/>
    </source>
</evidence>
<feature type="transmembrane region" description="Helical" evidence="5">
    <location>
        <begin position="114"/>
        <end position="135"/>
    </location>
</feature>
<feature type="domain" description="Major facilitator superfamily (MFS) profile" evidence="6">
    <location>
        <begin position="1"/>
        <end position="142"/>
    </location>
</feature>
<dbReference type="GO" id="GO:0022857">
    <property type="term" value="F:transmembrane transporter activity"/>
    <property type="evidence" value="ECO:0007669"/>
    <property type="project" value="InterPro"/>
</dbReference>
<dbReference type="PROSITE" id="PS50850">
    <property type="entry name" value="MFS"/>
    <property type="match status" value="1"/>
</dbReference>
<evidence type="ECO:0000256" key="5">
    <source>
        <dbReference type="SAM" id="Phobius"/>
    </source>
</evidence>
<protein>
    <recommendedName>
        <fullName evidence="6">Major facilitator superfamily (MFS) profile domain-containing protein</fullName>
    </recommendedName>
</protein>
<dbReference type="PANTHER" id="PTHR42718">
    <property type="entry name" value="MAJOR FACILITATOR SUPERFAMILY MULTIDRUG TRANSPORTER MFSC"/>
    <property type="match status" value="1"/>
</dbReference>
<dbReference type="RefSeq" id="WP_167463665.1">
    <property type="nucleotide sequence ID" value="NZ_CP046171.1"/>
</dbReference>
<dbReference type="GO" id="GO:0005886">
    <property type="term" value="C:plasma membrane"/>
    <property type="evidence" value="ECO:0007669"/>
    <property type="project" value="UniProtKB-SubCell"/>
</dbReference>
<dbReference type="InterPro" id="IPR036259">
    <property type="entry name" value="MFS_trans_sf"/>
</dbReference>
<keyword evidence="4 5" id="KW-0472">Membrane</keyword>
<evidence type="ECO:0000259" key="6">
    <source>
        <dbReference type="PROSITE" id="PS50850"/>
    </source>
</evidence>
<dbReference type="EMBL" id="CP046171">
    <property type="protein sequence ID" value="QIS04546.1"/>
    <property type="molecule type" value="Genomic_DNA"/>
</dbReference>
<evidence type="ECO:0000256" key="3">
    <source>
        <dbReference type="ARBA" id="ARBA00022989"/>
    </source>
</evidence>
<feature type="transmembrane region" description="Helical" evidence="5">
    <location>
        <begin position="40"/>
        <end position="68"/>
    </location>
</feature>
<dbReference type="Gene3D" id="1.20.1250.20">
    <property type="entry name" value="MFS general substrate transporter like domains"/>
    <property type="match status" value="1"/>
</dbReference>
<proteinExistence type="predicted"/>
<dbReference type="InterPro" id="IPR020846">
    <property type="entry name" value="MFS_dom"/>
</dbReference>
<organism evidence="7 8">
    <name type="scientific">Nocardia brasiliensis</name>
    <dbReference type="NCBI Taxonomy" id="37326"/>
    <lineage>
        <taxon>Bacteria</taxon>
        <taxon>Bacillati</taxon>
        <taxon>Actinomycetota</taxon>
        <taxon>Actinomycetes</taxon>
        <taxon>Mycobacteriales</taxon>
        <taxon>Nocardiaceae</taxon>
        <taxon>Nocardia</taxon>
    </lineage>
</organism>
<keyword evidence="2 5" id="KW-0812">Transmembrane</keyword>
<gene>
    <name evidence="7" type="ORF">F5X71_21405</name>
</gene>
<reference evidence="7 8" key="1">
    <citation type="journal article" date="2019" name="ACS Chem. Biol.">
        <title>Identification and Mobilization of a Cryptic Antibiotic Biosynthesis Gene Locus from a Human-Pathogenic Nocardia Isolate.</title>
        <authorList>
            <person name="Herisse M."/>
            <person name="Ishida K."/>
            <person name="Porter J.L."/>
            <person name="Howden B."/>
            <person name="Hertweck C."/>
            <person name="Stinear T.P."/>
            <person name="Pidot S.J."/>
        </authorList>
    </citation>
    <scope>NUCLEOTIDE SEQUENCE [LARGE SCALE GENOMIC DNA]</scope>
    <source>
        <strain evidence="7 8">AUSMDU00024985</strain>
    </source>
</reference>
<keyword evidence="3 5" id="KW-1133">Transmembrane helix</keyword>
<feature type="transmembrane region" description="Helical" evidence="5">
    <location>
        <begin position="80"/>
        <end position="102"/>
    </location>
</feature>
<dbReference type="PANTHER" id="PTHR42718:SF39">
    <property type="entry name" value="ACTINORHODIN TRANSPORTER-RELATED"/>
    <property type="match status" value="1"/>
</dbReference>